<gene>
    <name evidence="2" type="ORF">FB45DRAFT_1111973</name>
</gene>
<proteinExistence type="predicted"/>
<organism evidence="2 3">
    <name type="scientific">Roridomyces roridus</name>
    <dbReference type="NCBI Taxonomy" id="1738132"/>
    <lineage>
        <taxon>Eukaryota</taxon>
        <taxon>Fungi</taxon>
        <taxon>Dikarya</taxon>
        <taxon>Basidiomycota</taxon>
        <taxon>Agaricomycotina</taxon>
        <taxon>Agaricomycetes</taxon>
        <taxon>Agaricomycetidae</taxon>
        <taxon>Agaricales</taxon>
        <taxon>Marasmiineae</taxon>
        <taxon>Mycenaceae</taxon>
        <taxon>Roridomyces</taxon>
    </lineage>
</organism>
<keyword evidence="3" id="KW-1185">Reference proteome</keyword>
<comment type="caution">
    <text evidence="2">The sequence shown here is derived from an EMBL/GenBank/DDBJ whole genome shotgun (WGS) entry which is preliminary data.</text>
</comment>
<feature type="compositionally biased region" description="Basic residues" evidence="1">
    <location>
        <begin position="132"/>
        <end position="141"/>
    </location>
</feature>
<evidence type="ECO:0000313" key="2">
    <source>
        <dbReference type="EMBL" id="KAJ7613461.1"/>
    </source>
</evidence>
<accession>A0AAD7B8A7</accession>
<feature type="compositionally biased region" description="Acidic residues" evidence="1">
    <location>
        <begin position="306"/>
        <end position="321"/>
    </location>
</feature>
<protein>
    <submittedName>
        <fullName evidence="2">Uncharacterized protein</fullName>
    </submittedName>
</protein>
<evidence type="ECO:0000256" key="1">
    <source>
        <dbReference type="SAM" id="MobiDB-lite"/>
    </source>
</evidence>
<sequence length="350" mass="39966">MGKNNNKKRKWFLTGSDEPPENAYTPAVVKKLNMGPKALAEYEAEQARRSKEEWQDMSQSSRNKMHVLANLFEDENFDPEAALAQGIPTLDDILDGSARAEFSHAGGDLDDHDDRDEEDGLFEDGIEEEHRQRSRRKDWRTRRDRTVRRTDAFKIQMRYMVAAYSRYTAGEPVPEPTEQERLSPETFSVLVVDLFGISRFVTWMQDERAFLLAREAALRLTVGKSEDEVEADRVLTFHIAEYRNRRGRFDALHMDRLQQLRRRFGGRFTGSLEPGKAINGVEADVSDVDMLGVEEEDALLPAAVGEMEEDHGSEDEGDDAHDEQVSEMIYQLAGLGVDADQREEASEDLY</sequence>
<reference evidence="2" key="1">
    <citation type="submission" date="2023-03" db="EMBL/GenBank/DDBJ databases">
        <title>Massive genome expansion in bonnet fungi (Mycena s.s.) driven by repeated elements and novel gene families across ecological guilds.</title>
        <authorList>
            <consortium name="Lawrence Berkeley National Laboratory"/>
            <person name="Harder C.B."/>
            <person name="Miyauchi S."/>
            <person name="Viragh M."/>
            <person name="Kuo A."/>
            <person name="Thoen E."/>
            <person name="Andreopoulos B."/>
            <person name="Lu D."/>
            <person name="Skrede I."/>
            <person name="Drula E."/>
            <person name="Henrissat B."/>
            <person name="Morin E."/>
            <person name="Kohler A."/>
            <person name="Barry K."/>
            <person name="LaButti K."/>
            <person name="Morin E."/>
            <person name="Salamov A."/>
            <person name="Lipzen A."/>
            <person name="Mereny Z."/>
            <person name="Hegedus B."/>
            <person name="Baldrian P."/>
            <person name="Stursova M."/>
            <person name="Weitz H."/>
            <person name="Taylor A."/>
            <person name="Grigoriev I.V."/>
            <person name="Nagy L.G."/>
            <person name="Martin F."/>
            <person name="Kauserud H."/>
        </authorList>
    </citation>
    <scope>NUCLEOTIDE SEQUENCE</scope>
    <source>
        <strain evidence="2">9284</strain>
    </source>
</reference>
<feature type="compositionally biased region" description="Acidic residues" evidence="1">
    <location>
        <begin position="108"/>
        <end position="127"/>
    </location>
</feature>
<dbReference type="Proteomes" id="UP001221142">
    <property type="component" value="Unassembled WGS sequence"/>
</dbReference>
<evidence type="ECO:0000313" key="3">
    <source>
        <dbReference type="Proteomes" id="UP001221142"/>
    </source>
</evidence>
<name>A0AAD7B8A7_9AGAR</name>
<dbReference type="AlphaFoldDB" id="A0AAD7B8A7"/>
<feature type="compositionally biased region" description="Basic residues" evidence="1">
    <location>
        <begin position="1"/>
        <end position="11"/>
    </location>
</feature>
<feature type="region of interest" description="Disordered" evidence="1">
    <location>
        <begin position="102"/>
        <end position="141"/>
    </location>
</feature>
<dbReference type="EMBL" id="JARKIF010000028">
    <property type="protein sequence ID" value="KAJ7613461.1"/>
    <property type="molecule type" value="Genomic_DNA"/>
</dbReference>
<feature type="region of interest" description="Disordered" evidence="1">
    <location>
        <begin position="1"/>
        <end position="23"/>
    </location>
</feature>
<feature type="region of interest" description="Disordered" evidence="1">
    <location>
        <begin position="305"/>
        <end position="326"/>
    </location>
</feature>